<keyword evidence="3" id="KW-1003">Cell membrane</keyword>
<feature type="transmembrane region" description="Helical" evidence="8">
    <location>
        <begin position="219"/>
        <end position="235"/>
    </location>
</feature>
<feature type="transmembrane region" description="Helical" evidence="8">
    <location>
        <begin position="321"/>
        <end position="345"/>
    </location>
</feature>
<evidence type="ECO:0000256" key="2">
    <source>
        <dbReference type="ARBA" id="ARBA00006433"/>
    </source>
</evidence>
<reference evidence="9 10" key="1">
    <citation type="submission" date="2019-04" db="EMBL/GenBank/DDBJ databases">
        <authorList>
            <person name="Jiang L."/>
        </authorList>
    </citation>
    <scope>NUCLEOTIDE SEQUENCE [LARGE SCALE GENOMIC DNA]</scope>
    <source>
        <strain evidence="9 10">YIM 131853</strain>
    </source>
</reference>
<evidence type="ECO:0000256" key="6">
    <source>
        <dbReference type="ARBA" id="ARBA00022989"/>
    </source>
</evidence>
<evidence type="ECO:0000313" key="10">
    <source>
        <dbReference type="Proteomes" id="UP000309133"/>
    </source>
</evidence>
<evidence type="ECO:0000256" key="3">
    <source>
        <dbReference type="ARBA" id="ARBA00022475"/>
    </source>
</evidence>
<dbReference type="GO" id="GO:0005886">
    <property type="term" value="C:plasma membrane"/>
    <property type="evidence" value="ECO:0007669"/>
    <property type="project" value="UniProtKB-SubCell"/>
</dbReference>
<dbReference type="OrthoDB" id="9774335at2"/>
<dbReference type="InterPro" id="IPR000802">
    <property type="entry name" value="Arsenical_pump_ArsB"/>
</dbReference>
<feature type="transmembrane region" description="Helical" evidence="8">
    <location>
        <begin position="196"/>
        <end position="213"/>
    </location>
</feature>
<feature type="transmembrane region" description="Helical" evidence="8">
    <location>
        <begin position="123"/>
        <end position="147"/>
    </location>
</feature>
<gene>
    <name evidence="9" type="ORF">E6C64_07265</name>
</gene>
<dbReference type="PANTHER" id="PTHR43302">
    <property type="entry name" value="TRANSPORTER ARSB-RELATED"/>
    <property type="match status" value="1"/>
</dbReference>
<accession>A0A4S4FNL8</accession>
<feature type="transmembrane region" description="Helical" evidence="8">
    <location>
        <begin position="35"/>
        <end position="53"/>
    </location>
</feature>
<feature type="transmembrane region" description="Helical" evidence="8">
    <location>
        <begin position="153"/>
        <end position="176"/>
    </location>
</feature>
<feature type="transmembrane region" description="Helical" evidence="8">
    <location>
        <begin position="74"/>
        <end position="93"/>
    </location>
</feature>
<feature type="transmembrane region" description="Helical" evidence="8">
    <location>
        <begin position="99"/>
        <end position="116"/>
    </location>
</feature>
<feature type="transmembrane region" description="Helical" evidence="8">
    <location>
        <begin position="287"/>
        <end position="309"/>
    </location>
</feature>
<comment type="subcellular location">
    <subcellularLocation>
        <location evidence="1">Cell membrane</location>
        <topology evidence="1">Multi-pass membrane protein</topology>
    </subcellularLocation>
</comment>
<proteinExistence type="inferred from homology"/>
<evidence type="ECO:0000256" key="8">
    <source>
        <dbReference type="SAM" id="Phobius"/>
    </source>
</evidence>
<comment type="similarity">
    <text evidence="2">Belongs to the ArsB family.</text>
</comment>
<dbReference type="Proteomes" id="UP000309133">
    <property type="component" value="Unassembled WGS sequence"/>
</dbReference>
<dbReference type="AlphaFoldDB" id="A0A4S4FNL8"/>
<evidence type="ECO:0000256" key="4">
    <source>
        <dbReference type="ARBA" id="ARBA00022692"/>
    </source>
</evidence>
<keyword evidence="4 8" id="KW-0812">Transmembrane</keyword>
<comment type="caution">
    <text evidence="9">The sequence shown here is derived from an EMBL/GenBank/DDBJ whole genome shotgun (WGS) entry which is preliminary data.</text>
</comment>
<dbReference type="EMBL" id="SSSM01000003">
    <property type="protein sequence ID" value="THG31841.1"/>
    <property type="molecule type" value="Genomic_DNA"/>
</dbReference>
<feature type="transmembrane region" description="Helical" evidence="8">
    <location>
        <begin position="357"/>
        <end position="381"/>
    </location>
</feature>
<dbReference type="GO" id="GO:0046685">
    <property type="term" value="P:response to arsenic-containing substance"/>
    <property type="evidence" value="ECO:0007669"/>
    <property type="project" value="UniProtKB-KW"/>
</dbReference>
<dbReference type="GO" id="GO:0015105">
    <property type="term" value="F:arsenite transmembrane transporter activity"/>
    <property type="evidence" value="ECO:0007669"/>
    <property type="project" value="InterPro"/>
</dbReference>
<feature type="transmembrane region" description="Helical" evidence="8">
    <location>
        <begin position="247"/>
        <end position="267"/>
    </location>
</feature>
<name>A0A4S4FNL8_9MICO</name>
<protein>
    <submittedName>
        <fullName evidence="9">Arsenic transporter</fullName>
    </submittedName>
</protein>
<dbReference type="PANTHER" id="PTHR43302:SF5">
    <property type="entry name" value="TRANSPORTER ARSB-RELATED"/>
    <property type="match status" value="1"/>
</dbReference>
<sequence length="382" mass="39837">MQMAVIGLVLLIVGTGASVLRTGSLDSLAPVAERVLPVLVFVVCITVVAELAAKAEVFRWLAERAATWGRGRAVALWGLVAAIAVVSTVFLSLDTTAVLLTPIVIILARHVGLPALPFALTTVWLANTASLLLPVSNLSNLLAATHIGGASEFVSLLALPFLLSVAATLLVLGIVFFRDLRRKYTPEPSEPVADQVLFLGASGIVVALVPALVSGIEVWIPALIGAILMIGLFVWRRPRALHPNLIPAGLVLFASGLFVVVDMAHQLGMTAVTSVVAGTGTDPIDLFRLAATGALGANAIDNLPAYLVLEQAASDDPLRLAALLIGVNCGPLITPWASLATLLWHRSLVSMGVSFGWGRYMLLGLVAAPVIVAAATLGLLVH</sequence>
<dbReference type="PRINTS" id="PR00758">
    <property type="entry name" value="ARSENICPUMP"/>
</dbReference>
<dbReference type="Pfam" id="PF02040">
    <property type="entry name" value="ArsB"/>
    <property type="match status" value="1"/>
</dbReference>
<keyword evidence="10" id="KW-1185">Reference proteome</keyword>
<keyword evidence="6 8" id="KW-1133">Transmembrane helix</keyword>
<evidence type="ECO:0000256" key="1">
    <source>
        <dbReference type="ARBA" id="ARBA00004651"/>
    </source>
</evidence>
<keyword evidence="5" id="KW-0059">Arsenical resistance</keyword>
<evidence type="ECO:0000313" key="9">
    <source>
        <dbReference type="EMBL" id="THG31841.1"/>
    </source>
</evidence>
<keyword evidence="7 8" id="KW-0472">Membrane</keyword>
<organism evidence="9 10">
    <name type="scientific">Naasia lichenicola</name>
    <dbReference type="NCBI Taxonomy" id="2565933"/>
    <lineage>
        <taxon>Bacteria</taxon>
        <taxon>Bacillati</taxon>
        <taxon>Actinomycetota</taxon>
        <taxon>Actinomycetes</taxon>
        <taxon>Micrococcales</taxon>
        <taxon>Microbacteriaceae</taxon>
        <taxon>Naasia</taxon>
    </lineage>
</organism>
<evidence type="ECO:0000256" key="7">
    <source>
        <dbReference type="ARBA" id="ARBA00023136"/>
    </source>
</evidence>
<evidence type="ECO:0000256" key="5">
    <source>
        <dbReference type="ARBA" id="ARBA00022849"/>
    </source>
</evidence>